<keyword evidence="2" id="KW-0175">Coiled coil</keyword>
<dbReference type="STRING" id="416873.SAMN04487951_10317"/>
<dbReference type="AlphaFoldDB" id="A0A1G9ZB48"/>
<feature type="signal peptide" evidence="3">
    <location>
        <begin position="1"/>
        <end position="22"/>
    </location>
</feature>
<dbReference type="Gene3D" id="2.40.50.100">
    <property type="match status" value="1"/>
</dbReference>
<feature type="coiled-coil region" evidence="2">
    <location>
        <begin position="68"/>
        <end position="131"/>
    </location>
</feature>
<reference evidence="5" key="1">
    <citation type="submission" date="2016-10" db="EMBL/GenBank/DDBJ databases">
        <authorList>
            <person name="Varghese N."/>
            <person name="Submissions S."/>
        </authorList>
    </citation>
    <scope>NUCLEOTIDE SEQUENCE [LARGE SCALE GENOMIC DNA]</scope>
    <source>
        <strain evidence="5">CGMCC 1.6494</strain>
    </source>
</reference>
<accession>A0A1G9ZB48</accession>
<dbReference type="NCBIfam" id="TIGR01730">
    <property type="entry name" value="RND_mfp"/>
    <property type="match status" value="1"/>
</dbReference>
<dbReference type="RefSeq" id="WP_089703204.1">
    <property type="nucleotide sequence ID" value="NZ_FNII01000003.1"/>
</dbReference>
<dbReference type="SUPFAM" id="SSF111369">
    <property type="entry name" value="HlyD-like secretion proteins"/>
    <property type="match status" value="1"/>
</dbReference>
<dbReference type="InterPro" id="IPR006143">
    <property type="entry name" value="RND_pump_MFP"/>
</dbReference>
<evidence type="ECO:0000256" key="2">
    <source>
        <dbReference type="SAM" id="Coils"/>
    </source>
</evidence>
<proteinExistence type="inferred from homology"/>
<dbReference type="GO" id="GO:1990281">
    <property type="term" value="C:efflux pump complex"/>
    <property type="evidence" value="ECO:0007669"/>
    <property type="project" value="TreeGrafter"/>
</dbReference>
<dbReference type="GO" id="GO:0015562">
    <property type="term" value="F:efflux transmembrane transporter activity"/>
    <property type="evidence" value="ECO:0007669"/>
    <property type="project" value="TreeGrafter"/>
</dbReference>
<sequence length="243" mass="26781">MFHRANHLLTLALIGLPTLAMAQEGTNIDATSCLVDPGRSATMSSEVPGMIDEIRIDSGDKVAEGDTLYTLKRDVEEANLELENTRAQYALRTLQRNQRLIEKGILSESERDQIRTELSLARLQANQARAQLNEMVGEAPFDGVIASLESEEGEFIDNTPILELVQLDPLRIDLVMPLEAFNQYAIGDALDIYLAAPVEKTVSAEIERIDSVIDPSSGTFGIRLRLDNPNNEYPAGINCRLAT</sequence>
<evidence type="ECO:0000256" key="1">
    <source>
        <dbReference type="ARBA" id="ARBA00009477"/>
    </source>
</evidence>
<dbReference type="PANTHER" id="PTHR30469:SF15">
    <property type="entry name" value="HLYD FAMILY OF SECRETION PROTEINS"/>
    <property type="match status" value="1"/>
</dbReference>
<organism evidence="4 5">
    <name type="scientific">Vreelandella arcis</name>
    <dbReference type="NCBI Taxonomy" id="416873"/>
    <lineage>
        <taxon>Bacteria</taxon>
        <taxon>Pseudomonadati</taxon>
        <taxon>Pseudomonadota</taxon>
        <taxon>Gammaproteobacteria</taxon>
        <taxon>Oceanospirillales</taxon>
        <taxon>Halomonadaceae</taxon>
        <taxon>Vreelandella</taxon>
    </lineage>
</organism>
<evidence type="ECO:0000313" key="5">
    <source>
        <dbReference type="Proteomes" id="UP000199677"/>
    </source>
</evidence>
<dbReference type="EMBL" id="FNII01000003">
    <property type="protein sequence ID" value="SDN17703.1"/>
    <property type="molecule type" value="Genomic_DNA"/>
</dbReference>
<name>A0A1G9ZB48_9GAMM</name>
<evidence type="ECO:0000256" key="3">
    <source>
        <dbReference type="SAM" id="SignalP"/>
    </source>
</evidence>
<dbReference type="OrthoDB" id="9791520at2"/>
<dbReference type="Gene3D" id="1.10.287.470">
    <property type="entry name" value="Helix hairpin bin"/>
    <property type="match status" value="1"/>
</dbReference>
<dbReference type="Gene3D" id="2.40.30.170">
    <property type="match status" value="1"/>
</dbReference>
<evidence type="ECO:0000313" key="4">
    <source>
        <dbReference type="EMBL" id="SDN17703.1"/>
    </source>
</evidence>
<keyword evidence="5" id="KW-1185">Reference proteome</keyword>
<dbReference type="PANTHER" id="PTHR30469">
    <property type="entry name" value="MULTIDRUG RESISTANCE PROTEIN MDTA"/>
    <property type="match status" value="1"/>
</dbReference>
<keyword evidence="3" id="KW-0732">Signal</keyword>
<dbReference type="Proteomes" id="UP000199677">
    <property type="component" value="Unassembled WGS sequence"/>
</dbReference>
<protein>
    <submittedName>
        <fullName evidence="4">RND family efflux transporter, MFP subunit</fullName>
    </submittedName>
</protein>
<feature type="chain" id="PRO_5011598051" evidence="3">
    <location>
        <begin position="23"/>
        <end position="243"/>
    </location>
</feature>
<gene>
    <name evidence="4" type="ORF">SAMN04487951_10317</name>
</gene>
<comment type="similarity">
    <text evidence="1">Belongs to the membrane fusion protein (MFP) (TC 8.A.1) family.</text>
</comment>